<feature type="region of interest" description="Disordered" evidence="1">
    <location>
        <begin position="1"/>
        <end position="93"/>
    </location>
</feature>
<dbReference type="EMBL" id="CADCVU010000167">
    <property type="protein sequence ID" value="CAA9511871.1"/>
    <property type="molecule type" value="Genomic_DNA"/>
</dbReference>
<dbReference type="GO" id="GO:0016740">
    <property type="term" value="F:transferase activity"/>
    <property type="evidence" value="ECO:0007669"/>
    <property type="project" value="UniProtKB-KW"/>
</dbReference>
<evidence type="ECO:0000256" key="1">
    <source>
        <dbReference type="SAM" id="MobiDB-lite"/>
    </source>
</evidence>
<sequence length="219" mass="23974">ARQGPGNIRGEARPARGAAPCRRALRLRAGGREAARQGQADRARAGREAARPRLVPGARHLRAPSHIRVRDGEEQALGRRGGHRSRDHRRAPGVRLLAGLHGLRRLARRGHGREDVQGHGPGGQDRLSGDRDKRLGRGADPGGRGLARGLRRRVRAERPVLGRYPADLADHGPVRGGRGLLAGHDRLHLHGEGDLAHVHHRSRRDQDRDRRGGRVRGAR</sequence>
<feature type="non-terminal residue" evidence="2">
    <location>
        <position position="1"/>
    </location>
</feature>
<feature type="region of interest" description="Disordered" evidence="1">
    <location>
        <begin position="109"/>
        <end position="151"/>
    </location>
</feature>
<protein>
    <submittedName>
        <fullName evidence="2">Acetyl-coenzyme A carboxyl transferase alpha chain / Acetyl-coenzyme A carboxyl transferase beta chain Propionyl-CoA carboxylase beta chain</fullName>
        <ecNumber evidence="2">6.4.1.2</ecNumber>
        <ecNumber evidence="2">6.4.1.3</ecNumber>
    </submittedName>
</protein>
<feature type="compositionally biased region" description="Basic and acidic residues" evidence="1">
    <location>
        <begin position="30"/>
        <end position="51"/>
    </location>
</feature>
<dbReference type="EC" id="6.4.1.2" evidence="2"/>
<organism evidence="2">
    <name type="scientific">uncultured Solirubrobacterales bacterium</name>
    <dbReference type="NCBI Taxonomy" id="768556"/>
    <lineage>
        <taxon>Bacteria</taxon>
        <taxon>Bacillati</taxon>
        <taxon>Actinomycetota</taxon>
        <taxon>Thermoleophilia</taxon>
        <taxon>Solirubrobacterales</taxon>
        <taxon>environmental samples</taxon>
    </lineage>
</organism>
<reference evidence="2" key="1">
    <citation type="submission" date="2020-02" db="EMBL/GenBank/DDBJ databases">
        <authorList>
            <person name="Meier V. D."/>
        </authorList>
    </citation>
    <scope>NUCLEOTIDE SEQUENCE</scope>
    <source>
        <strain evidence="2">AVDCRST_MAG45</strain>
    </source>
</reference>
<dbReference type="GO" id="GO:0003989">
    <property type="term" value="F:acetyl-CoA carboxylase activity"/>
    <property type="evidence" value="ECO:0007669"/>
    <property type="project" value="UniProtKB-EC"/>
</dbReference>
<keyword evidence="2" id="KW-0436">Ligase</keyword>
<feature type="region of interest" description="Disordered" evidence="1">
    <location>
        <begin position="192"/>
        <end position="219"/>
    </location>
</feature>
<gene>
    <name evidence="2" type="ORF">AVDCRST_MAG45-1966</name>
</gene>
<keyword evidence="2" id="KW-0808">Transferase</keyword>
<dbReference type="EC" id="6.4.1.3" evidence="2"/>
<accession>A0A6J4T313</accession>
<name>A0A6J4T313_9ACTN</name>
<feature type="non-terminal residue" evidence="2">
    <location>
        <position position="219"/>
    </location>
</feature>
<proteinExistence type="predicted"/>
<evidence type="ECO:0000313" key="2">
    <source>
        <dbReference type="EMBL" id="CAA9511871.1"/>
    </source>
</evidence>
<feature type="compositionally biased region" description="Basic residues" evidence="1">
    <location>
        <begin position="80"/>
        <end position="92"/>
    </location>
</feature>
<dbReference type="AlphaFoldDB" id="A0A6J4T313"/>
<feature type="compositionally biased region" description="Basic and acidic residues" evidence="1">
    <location>
        <begin position="68"/>
        <end position="77"/>
    </location>
</feature>
<dbReference type="GO" id="GO:0004658">
    <property type="term" value="F:propionyl-CoA carboxylase activity"/>
    <property type="evidence" value="ECO:0007669"/>
    <property type="project" value="UniProtKB-EC"/>
</dbReference>
<feature type="compositionally biased region" description="Basic and acidic residues" evidence="1">
    <location>
        <begin position="127"/>
        <end position="137"/>
    </location>
</feature>